<proteinExistence type="predicted"/>
<keyword evidence="3" id="KW-1185">Reference proteome</keyword>
<name>M1CGR2_SOLTU</name>
<reference evidence="2" key="2">
    <citation type="submission" date="2015-06" db="UniProtKB">
        <authorList>
            <consortium name="EnsemblPlants"/>
        </authorList>
    </citation>
    <scope>IDENTIFICATION</scope>
    <source>
        <strain evidence="2">DM1-3 516 R44</strain>
    </source>
</reference>
<gene>
    <name evidence="2" type="primary">LOC102580528</name>
</gene>
<dbReference type="ExpressionAtlas" id="M1CGR2">
    <property type="expression patterns" value="baseline"/>
</dbReference>
<protein>
    <submittedName>
        <fullName evidence="2">Uncharacterized protein</fullName>
    </submittedName>
</protein>
<dbReference type="Proteomes" id="UP000011115">
    <property type="component" value="Unassembled WGS sequence"/>
</dbReference>
<dbReference type="Gramene" id="PGSC0003DMT400067133">
    <property type="protein sequence ID" value="PGSC0003DMT400067133"/>
    <property type="gene ID" value="PGSC0003DMG400026099"/>
</dbReference>
<sequence length="408" mass="45527">NIVEPPVQSSSLILAAERTYRKDPLNGFKRYNGGWNINDRHYWASVAYTAVPFFITALIWFVIFGLCLLFICVCSRCCKREPYGYSAMAYALSLIFLALFTIAAIIGCVILYTGQEKFHSSTLNTMDYVVHQANVTADTLMNVSVYLAAAKQLAVDRILIPANVQTDIDYVQTKITSSASTLSTKTADNKDDIEHLIESVRTALIVLSVAMLALTFLGFGLCLHVITNVSNINFSPNFAPFYYNQSGPVLPILCNLFNPDLTSHNCGPAEVDLNNATQVLNSYVCQVSPSGVCVTPGRLTPTLYSQMAAAVNMSYGLYQYGPFLVDLQNCDFVRQTFGDIYNVHCPGLLQYSKRVYVGLVMVTVAVLLSLTFWIIYARERRHRVYKKEHMSKLDEGIEVEGDKIIHEE</sequence>
<accession>M1CGR2</accession>
<dbReference type="AlphaFoldDB" id="M1CGR2"/>
<keyword evidence="1" id="KW-0472">Membrane</keyword>
<feature type="transmembrane region" description="Helical" evidence="1">
    <location>
        <begin position="87"/>
        <end position="112"/>
    </location>
</feature>
<evidence type="ECO:0000313" key="3">
    <source>
        <dbReference type="Proteomes" id="UP000011115"/>
    </source>
</evidence>
<dbReference type="HOGENOM" id="CLU_024548_1_2_1"/>
<reference evidence="3" key="1">
    <citation type="journal article" date="2011" name="Nature">
        <title>Genome sequence and analysis of the tuber crop potato.</title>
        <authorList>
            <consortium name="The Potato Genome Sequencing Consortium"/>
        </authorList>
    </citation>
    <scope>NUCLEOTIDE SEQUENCE [LARGE SCALE GENOMIC DNA]</scope>
    <source>
        <strain evidence="3">cv. DM1-3 516 R44</strain>
    </source>
</reference>
<dbReference type="PANTHER" id="PTHR31414:SF17">
    <property type="entry name" value="TRANSMEMBRANE PROTEIN"/>
    <property type="match status" value="1"/>
</dbReference>
<dbReference type="OrthoDB" id="1937321at2759"/>
<feature type="transmembrane region" description="Helical" evidence="1">
    <location>
        <begin position="203"/>
        <end position="226"/>
    </location>
</feature>
<feature type="transmembrane region" description="Helical" evidence="1">
    <location>
        <begin position="132"/>
        <end position="149"/>
    </location>
</feature>
<dbReference type="PANTHER" id="PTHR31414">
    <property type="entry name" value="TRANSMEMBRANE PROTEIN DDB_G0292058"/>
    <property type="match status" value="1"/>
</dbReference>
<organism evidence="2 3">
    <name type="scientific">Solanum tuberosum</name>
    <name type="common">Potato</name>
    <dbReference type="NCBI Taxonomy" id="4113"/>
    <lineage>
        <taxon>Eukaryota</taxon>
        <taxon>Viridiplantae</taxon>
        <taxon>Streptophyta</taxon>
        <taxon>Embryophyta</taxon>
        <taxon>Tracheophyta</taxon>
        <taxon>Spermatophyta</taxon>
        <taxon>Magnoliopsida</taxon>
        <taxon>eudicotyledons</taxon>
        <taxon>Gunneridae</taxon>
        <taxon>Pentapetalae</taxon>
        <taxon>asterids</taxon>
        <taxon>lamiids</taxon>
        <taxon>Solanales</taxon>
        <taxon>Solanaceae</taxon>
        <taxon>Solanoideae</taxon>
        <taxon>Solaneae</taxon>
        <taxon>Solanum</taxon>
    </lineage>
</organism>
<dbReference type="InterPro" id="IPR040283">
    <property type="entry name" value="DDB_G0292058-like"/>
</dbReference>
<feature type="transmembrane region" description="Helical" evidence="1">
    <location>
        <begin position="356"/>
        <end position="377"/>
    </location>
</feature>
<feature type="transmembrane region" description="Helical" evidence="1">
    <location>
        <begin position="50"/>
        <end position="75"/>
    </location>
</feature>
<keyword evidence="1" id="KW-0812">Transmembrane</keyword>
<evidence type="ECO:0000313" key="2">
    <source>
        <dbReference type="EnsemblPlants" id="PGSC0003DMT400067133"/>
    </source>
</evidence>
<evidence type="ECO:0000256" key="1">
    <source>
        <dbReference type="SAM" id="Phobius"/>
    </source>
</evidence>
<keyword evidence="1" id="KW-1133">Transmembrane helix</keyword>
<dbReference type="EnsemblPlants" id="PGSC0003DMT400067133">
    <property type="protein sequence ID" value="PGSC0003DMT400067133"/>
    <property type="gene ID" value="PGSC0003DMG400026099"/>
</dbReference>